<evidence type="ECO:0000313" key="1">
    <source>
        <dbReference type="EMBL" id="SUZ53634.1"/>
    </source>
</evidence>
<dbReference type="EMBL" id="UINC01000340">
    <property type="protein sequence ID" value="SUZ53634.1"/>
    <property type="molecule type" value="Genomic_DNA"/>
</dbReference>
<sequence>MGNEAKKKLFVAEKYFPLKIPLIKLISLNYDKK</sequence>
<name>A0A381NHQ2_9ZZZZ</name>
<dbReference type="AlphaFoldDB" id="A0A381NHQ2"/>
<reference evidence="1" key="1">
    <citation type="submission" date="2018-05" db="EMBL/GenBank/DDBJ databases">
        <authorList>
            <person name="Lanie J.A."/>
            <person name="Ng W.-L."/>
            <person name="Kazmierczak K.M."/>
            <person name="Andrzejewski T.M."/>
            <person name="Davidsen T.M."/>
            <person name="Wayne K.J."/>
            <person name="Tettelin H."/>
            <person name="Glass J.I."/>
            <person name="Rusch D."/>
            <person name="Podicherti R."/>
            <person name="Tsui H.-C.T."/>
            <person name="Winkler M.E."/>
        </authorList>
    </citation>
    <scope>NUCLEOTIDE SEQUENCE</scope>
</reference>
<gene>
    <name evidence="1" type="ORF">METZ01_LOCUS6488</name>
</gene>
<organism evidence="1">
    <name type="scientific">marine metagenome</name>
    <dbReference type="NCBI Taxonomy" id="408172"/>
    <lineage>
        <taxon>unclassified sequences</taxon>
        <taxon>metagenomes</taxon>
        <taxon>ecological metagenomes</taxon>
    </lineage>
</organism>
<proteinExistence type="predicted"/>
<accession>A0A381NHQ2</accession>
<protein>
    <submittedName>
        <fullName evidence="1">Uncharacterized protein</fullName>
    </submittedName>
</protein>